<reference evidence="2 3" key="1">
    <citation type="submission" date="2017-09" db="EMBL/GenBank/DDBJ databases">
        <title>Large-scale bioinformatics analysis of Bacillus genomes uncovers conserved roles of natural products in bacterial physiology.</title>
        <authorList>
            <consortium name="Agbiome Team Llc"/>
            <person name="Bleich R.M."/>
            <person name="Grubbs K.J."/>
            <person name="Santa Maria K.C."/>
            <person name="Allen S.E."/>
            <person name="Farag S."/>
            <person name="Shank E.A."/>
            <person name="Bowers A."/>
        </authorList>
    </citation>
    <scope>NUCLEOTIDE SEQUENCE [LARGE SCALE GENOMIC DNA]</scope>
    <source>
        <strain evidence="2 3">AFS029792</strain>
    </source>
</reference>
<evidence type="ECO:0000313" key="2">
    <source>
        <dbReference type="EMBL" id="PHG74555.1"/>
    </source>
</evidence>
<gene>
    <name evidence="2" type="ORF">COI69_29815</name>
</gene>
<dbReference type="RefSeq" id="WP_016083941.1">
    <property type="nucleotide sequence ID" value="NZ_NUQH01000049.1"/>
</dbReference>
<dbReference type="AlphaFoldDB" id="A0A9X7HJT6"/>
<evidence type="ECO:0000256" key="1">
    <source>
        <dbReference type="SAM" id="Phobius"/>
    </source>
</evidence>
<dbReference type="EMBL" id="NUUR01000127">
    <property type="protein sequence ID" value="PHG74555.1"/>
    <property type="molecule type" value="Genomic_DNA"/>
</dbReference>
<comment type="caution">
    <text evidence="2">The sequence shown here is derived from an EMBL/GenBank/DDBJ whole genome shotgun (WGS) entry which is preliminary data.</text>
</comment>
<keyword evidence="1" id="KW-1133">Transmembrane helix</keyword>
<feature type="transmembrane region" description="Helical" evidence="1">
    <location>
        <begin position="6"/>
        <end position="23"/>
    </location>
</feature>
<protein>
    <submittedName>
        <fullName evidence="2">Uncharacterized protein</fullName>
    </submittedName>
</protein>
<dbReference type="Proteomes" id="UP000225135">
    <property type="component" value="Unassembled WGS sequence"/>
</dbReference>
<name>A0A9X7HJT6_BACCE</name>
<proteinExistence type="predicted"/>
<keyword evidence="1" id="KW-0472">Membrane</keyword>
<keyword evidence="1" id="KW-0812">Transmembrane</keyword>
<evidence type="ECO:0000313" key="3">
    <source>
        <dbReference type="Proteomes" id="UP000225135"/>
    </source>
</evidence>
<accession>A0A9X7HJT6</accession>
<sequence length="290" mass="34279">MLYIILMLFVLSLSFFAIIAYFYRYPSKGIQRIRYLENVKERYAKQITGPKRLIVGGSDVLYCFNTEAMNKELKIPTVNFGLNVGLGMGYLLDFAKRNLNPGDQVIICLAYSLYYKKPYDIFSYEYYRMYDRKKLKRFSLKERIYFFLANLKLNLSYVQKQFNLTDSGAYVEVVGSKFSAKKNIPLNFPEHFVETNSIHHLEQFKKYCVENRIDLKLTFPSTLYFPDYIKCTYLNELFRYVSTEFVCIGEPIIYFVPESQIYNSVYHVNDMGQLLRTNSLIDYLKVQEGE</sequence>
<organism evidence="2 3">
    <name type="scientific">Bacillus cereus</name>
    <dbReference type="NCBI Taxonomy" id="1396"/>
    <lineage>
        <taxon>Bacteria</taxon>
        <taxon>Bacillati</taxon>
        <taxon>Bacillota</taxon>
        <taxon>Bacilli</taxon>
        <taxon>Bacillales</taxon>
        <taxon>Bacillaceae</taxon>
        <taxon>Bacillus</taxon>
        <taxon>Bacillus cereus group</taxon>
    </lineage>
</organism>